<feature type="region of interest" description="Disordered" evidence="1">
    <location>
        <begin position="1"/>
        <end position="55"/>
    </location>
</feature>
<proteinExistence type="predicted"/>
<protein>
    <submittedName>
        <fullName evidence="2">Uncharacterized protein</fullName>
    </submittedName>
</protein>
<gene>
    <name evidence="2" type="ORF">PF001_g33271</name>
</gene>
<feature type="compositionally biased region" description="Polar residues" evidence="1">
    <location>
        <begin position="18"/>
        <end position="38"/>
    </location>
</feature>
<dbReference type="EMBL" id="QXGE01011722">
    <property type="protein sequence ID" value="KAE9258708.1"/>
    <property type="molecule type" value="Genomic_DNA"/>
</dbReference>
<evidence type="ECO:0000313" key="3">
    <source>
        <dbReference type="Proteomes" id="UP000437068"/>
    </source>
</evidence>
<evidence type="ECO:0000256" key="1">
    <source>
        <dbReference type="SAM" id="MobiDB-lite"/>
    </source>
</evidence>
<reference evidence="2 3" key="1">
    <citation type="submission" date="2018-08" db="EMBL/GenBank/DDBJ databases">
        <title>Genomic investigation of the strawberry pathogen Phytophthora fragariae indicates pathogenicity is determined by transcriptional variation in three key races.</title>
        <authorList>
            <person name="Adams T.M."/>
            <person name="Armitage A.D."/>
            <person name="Sobczyk M.K."/>
            <person name="Bates H.J."/>
            <person name="Dunwell J.M."/>
            <person name="Nellist C.F."/>
            <person name="Harrison R.J."/>
        </authorList>
    </citation>
    <scope>NUCLEOTIDE SEQUENCE [LARGE SCALE GENOMIC DNA]</scope>
    <source>
        <strain evidence="2 3">A4</strain>
    </source>
</reference>
<sequence length="65" mass="7032">MADTIRDAAFEPGRSQPDDSNCTVNLTEDNEASQTPEPSTVPAVVGGKKRDHPVHDCWGHITDTI</sequence>
<accession>A0A6A4AJY7</accession>
<dbReference type="Proteomes" id="UP000437068">
    <property type="component" value="Unassembled WGS sequence"/>
</dbReference>
<dbReference type="AlphaFoldDB" id="A0A6A4AJY7"/>
<comment type="caution">
    <text evidence="2">The sequence shown here is derived from an EMBL/GenBank/DDBJ whole genome shotgun (WGS) entry which is preliminary data.</text>
</comment>
<name>A0A6A4AJY7_9STRA</name>
<evidence type="ECO:0000313" key="2">
    <source>
        <dbReference type="EMBL" id="KAE9258708.1"/>
    </source>
</evidence>
<organism evidence="2 3">
    <name type="scientific">Phytophthora fragariae</name>
    <dbReference type="NCBI Taxonomy" id="53985"/>
    <lineage>
        <taxon>Eukaryota</taxon>
        <taxon>Sar</taxon>
        <taxon>Stramenopiles</taxon>
        <taxon>Oomycota</taxon>
        <taxon>Peronosporomycetes</taxon>
        <taxon>Peronosporales</taxon>
        <taxon>Peronosporaceae</taxon>
        <taxon>Phytophthora</taxon>
    </lineage>
</organism>